<name>A0A173MI86_9BACT</name>
<dbReference type="KEGG" id="fln:FLA_3365"/>
<reference evidence="3" key="1">
    <citation type="submission" date="2017-01" db="EMBL/GenBank/DDBJ databases">
        <authorList>
            <person name="Varghese N."/>
            <person name="Submissions S."/>
        </authorList>
    </citation>
    <scope>NUCLEOTIDE SEQUENCE [LARGE SCALE GENOMIC DNA]</scope>
    <source>
        <strain evidence="3">DSM 21054</strain>
    </source>
</reference>
<dbReference type="RefSeq" id="WP_076377512.1">
    <property type="nucleotide sequence ID" value="NZ_AP017422.1"/>
</dbReference>
<evidence type="ECO:0000259" key="1">
    <source>
        <dbReference type="Pfam" id="PF19780"/>
    </source>
</evidence>
<evidence type="ECO:0000313" key="2">
    <source>
        <dbReference type="EMBL" id="SIS91065.1"/>
    </source>
</evidence>
<dbReference type="Proteomes" id="UP000186917">
    <property type="component" value="Unassembled WGS sequence"/>
</dbReference>
<dbReference type="EMBL" id="FTOR01000002">
    <property type="protein sequence ID" value="SIS91065.1"/>
    <property type="molecule type" value="Genomic_DNA"/>
</dbReference>
<keyword evidence="3" id="KW-1185">Reference proteome</keyword>
<proteinExistence type="predicted"/>
<dbReference type="STRING" id="477680.SAMN05421788_10236"/>
<dbReference type="InterPro" id="IPR046232">
    <property type="entry name" value="DUF6265"/>
</dbReference>
<dbReference type="OrthoDB" id="5382295at2"/>
<accession>A0A173MI86</accession>
<gene>
    <name evidence="2" type="ORF">SAMN05421788_10236</name>
</gene>
<dbReference type="AlphaFoldDB" id="A0A173MI86"/>
<evidence type="ECO:0000313" key="3">
    <source>
        <dbReference type="Proteomes" id="UP000186917"/>
    </source>
</evidence>
<feature type="domain" description="DUF6265" evidence="1">
    <location>
        <begin position="29"/>
        <end position="137"/>
    </location>
</feature>
<dbReference type="Pfam" id="PF19780">
    <property type="entry name" value="DUF6265"/>
    <property type="match status" value="1"/>
</dbReference>
<sequence length="155" mass="18055">MKRIITLLAFTCLGFIIPMPSSKLQQARWILGVWQQKAGKRTQIEEWKQADDSTFTGRSYFLKGKDTVLLEQTTLEYRHQQLFYVPVVQGQNNEQPVRFTLTDIQIGKLVFENKEHDFPQKITYQRITQDSAVAEIAGMLKGSYQARPFPMKRIQ</sequence>
<protein>
    <recommendedName>
        <fullName evidence="1">DUF6265 domain-containing protein</fullName>
    </recommendedName>
</protein>
<organism evidence="2 3">
    <name type="scientific">Filimonas lacunae</name>
    <dbReference type="NCBI Taxonomy" id="477680"/>
    <lineage>
        <taxon>Bacteria</taxon>
        <taxon>Pseudomonadati</taxon>
        <taxon>Bacteroidota</taxon>
        <taxon>Chitinophagia</taxon>
        <taxon>Chitinophagales</taxon>
        <taxon>Chitinophagaceae</taxon>
        <taxon>Filimonas</taxon>
    </lineage>
</organism>